<dbReference type="InterPro" id="IPR004140">
    <property type="entry name" value="Exo70"/>
</dbReference>
<keyword evidence="4" id="KW-0653">Protein transport</keyword>
<keyword evidence="3 4" id="KW-0268">Exocytosis</keyword>
<dbReference type="InterPro" id="IPR016159">
    <property type="entry name" value="Cullin_repeat-like_dom_sf"/>
</dbReference>
<evidence type="ECO:0000259" key="5">
    <source>
        <dbReference type="Pfam" id="PF03081"/>
    </source>
</evidence>
<accession>A0A9R1UY76</accession>
<comment type="caution">
    <text evidence="6">The sequence shown here is derived from an EMBL/GenBank/DDBJ whole genome shotgun (WGS) entry which is preliminary data.</text>
</comment>
<keyword evidence="2 4" id="KW-0813">Transport</keyword>
<dbReference type="PANTHER" id="PTHR12542">
    <property type="entry name" value="EXOCYST COMPLEX PROTEIN EXO70"/>
    <property type="match status" value="1"/>
</dbReference>
<dbReference type="PANTHER" id="PTHR12542:SF41">
    <property type="entry name" value="EXOCYST COMPLEX COMPONENT 7"/>
    <property type="match status" value="1"/>
</dbReference>
<evidence type="ECO:0000256" key="1">
    <source>
        <dbReference type="ARBA" id="ARBA00006756"/>
    </source>
</evidence>
<evidence type="ECO:0000256" key="2">
    <source>
        <dbReference type="ARBA" id="ARBA00022448"/>
    </source>
</evidence>
<gene>
    <name evidence="6" type="ORF">LSAT_V11C700358160</name>
</gene>
<evidence type="ECO:0000313" key="6">
    <source>
        <dbReference type="EMBL" id="KAJ0196175.1"/>
    </source>
</evidence>
<dbReference type="SUPFAM" id="SSF74788">
    <property type="entry name" value="Cullin repeat-like"/>
    <property type="match status" value="1"/>
</dbReference>
<name>A0A9R1UY76_LACSA</name>
<proteinExistence type="inferred from homology"/>
<comment type="function">
    <text evidence="4">Component of the exocyst complex.</text>
</comment>
<dbReference type="GO" id="GO:0000145">
    <property type="term" value="C:exocyst"/>
    <property type="evidence" value="ECO:0007669"/>
    <property type="project" value="InterPro"/>
</dbReference>
<dbReference type="EMBL" id="NBSK02000007">
    <property type="protein sequence ID" value="KAJ0196175.1"/>
    <property type="molecule type" value="Genomic_DNA"/>
</dbReference>
<dbReference type="GO" id="GO:0015031">
    <property type="term" value="P:protein transport"/>
    <property type="evidence" value="ECO:0007669"/>
    <property type="project" value="UniProtKB-KW"/>
</dbReference>
<dbReference type="Gene3D" id="1.20.1280.170">
    <property type="entry name" value="Exocyst complex component Exo70"/>
    <property type="match status" value="1"/>
</dbReference>
<protein>
    <recommendedName>
        <fullName evidence="4">Exocyst subunit Exo70 family protein</fullName>
    </recommendedName>
</protein>
<sequence length="263" mass="30328">MSRGLQLCGIREMLCTRYIPQIDRERLTHEFLDVRLHGFCLRLECESRGLRKGVMIMFSWGWAAIRGMVNWWIGFCFIGQGLCPFSFFELEGVSRIVTHDQVMFQLADNWLQGLVLDLVLEDLLKEYPEMISELCVTICGGITKTIESYRGYLYISVGGDAAGNRSGASRALVKYRLKILNGQFEELHQRQSQWTVPATELRESIRLAVVEVLLPVYRSFIKCFGALVENGKNPNKYIRYSAEDLDRMLCEFFKGKTLNKARR</sequence>
<dbReference type="Proteomes" id="UP000235145">
    <property type="component" value="Unassembled WGS sequence"/>
</dbReference>
<feature type="domain" description="Exocyst complex subunit Exo70 C-terminal" evidence="5">
    <location>
        <begin position="162"/>
        <end position="249"/>
    </location>
</feature>
<reference evidence="6 7" key="1">
    <citation type="journal article" date="2017" name="Nat. Commun.">
        <title>Genome assembly with in vitro proximity ligation data and whole-genome triplication in lettuce.</title>
        <authorList>
            <person name="Reyes-Chin-Wo S."/>
            <person name="Wang Z."/>
            <person name="Yang X."/>
            <person name="Kozik A."/>
            <person name="Arikit S."/>
            <person name="Song C."/>
            <person name="Xia L."/>
            <person name="Froenicke L."/>
            <person name="Lavelle D.O."/>
            <person name="Truco M.J."/>
            <person name="Xia R."/>
            <person name="Zhu S."/>
            <person name="Xu C."/>
            <person name="Xu H."/>
            <person name="Xu X."/>
            <person name="Cox K."/>
            <person name="Korf I."/>
            <person name="Meyers B.C."/>
            <person name="Michelmore R.W."/>
        </authorList>
    </citation>
    <scope>NUCLEOTIDE SEQUENCE [LARGE SCALE GENOMIC DNA]</scope>
    <source>
        <strain evidence="7">cv. Salinas</strain>
        <tissue evidence="6">Seedlings</tissue>
    </source>
</reference>
<dbReference type="InterPro" id="IPR046364">
    <property type="entry name" value="Exo70_C"/>
</dbReference>
<evidence type="ECO:0000313" key="7">
    <source>
        <dbReference type="Proteomes" id="UP000235145"/>
    </source>
</evidence>
<evidence type="ECO:0000256" key="4">
    <source>
        <dbReference type="RuleBase" id="RU365026"/>
    </source>
</evidence>
<evidence type="ECO:0000256" key="3">
    <source>
        <dbReference type="ARBA" id="ARBA00022483"/>
    </source>
</evidence>
<organism evidence="6 7">
    <name type="scientific">Lactuca sativa</name>
    <name type="common">Garden lettuce</name>
    <dbReference type="NCBI Taxonomy" id="4236"/>
    <lineage>
        <taxon>Eukaryota</taxon>
        <taxon>Viridiplantae</taxon>
        <taxon>Streptophyta</taxon>
        <taxon>Embryophyta</taxon>
        <taxon>Tracheophyta</taxon>
        <taxon>Spermatophyta</taxon>
        <taxon>Magnoliopsida</taxon>
        <taxon>eudicotyledons</taxon>
        <taxon>Gunneridae</taxon>
        <taxon>Pentapetalae</taxon>
        <taxon>asterids</taxon>
        <taxon>campanulids</taxon>
        <taxon>Asterales</taxon>
        <taxon>Asteraceae</taxon>
        <taxon>Cichorioideae</taxon>
        <taxon>Cichorieae</taxon>
        <taxon>Lactucinae</taxon>
        <taxon>Lactuca</taxon>
    </lineage>
</organism>
<comment type="similarity">
    <text evidence="1 4">Belongs to the EXO70 family.</text>
</comment>
<dbReference type="Pfam" id="PF03081">
    <property type="entry name" value="Exo70_C"/>
    <property type="match status" value="1"/>
</dbReference>
<dbReference type="GO" id="GO:0005546">
    <property type="term" value="F:phosphatidylinositol-4,5-bisphosphate binding"/>
    <property type="evidence" value="ECO:0007669"/>
    <property type="project" value="InterPro"/>
</dbReference>
<dbReference type="GO" id="GO:0006887">
    <property type="term" value="P:exocytosis"/>
    <property type="evidence" value="ECO:0007669"/>
    <property type="project" value="UniProtKB-KW"/>
</dbReference>
<keyword evidence="7" id="KW-1185">Reference proteome</keyword>
<dbReference type="AlphaFoldDB" id="A0A9R1UY76"/>